<dbReference type="GO" id="GO:0000993">
    <property type="term" value="F:RNA polymerase II complex binding"/>
    <property type="evidence" value="ECO:0007669"/>
    <property type="project" value="TreeGrafter"/>
</dbReference>
<comment type="subcellular location">
    <subcellularLocation>
        <location evidence="1">Nucleus</location>
    </subcellularLocation>
</comment>
<comment type="similarity">
    <text evidence="2">Belongs to the CDC73 family.</text>
</comment>
<reference evidence="7" key="1">
    <citation type="submission" date="2021-03" db="EMBL/GenBank/DDBJ databases">
        <authorList>
            <person name="Tagirdzhanova G."/>
        </authorList>
    </citation>
    <scope>NUCLEOTIDE SEQUENCE</scope>
</reference>
<evidence type="ECO:0000259" key="6">
    <source>
        <dbReference type="Pfam" id="PF05179"/>
    </source>
</evidence>
<comment type="caution">
    <text evidence="7">The sequence shown here is derived from an EMBL/GenBank/DDBJ whole genome shotgun (WGS) entry which is preliminary data.</text>
</comment>
<evidence type="ECO:0000256" key="5">
    <source>
        <dbReference type="SAM" id="MobiDB-lite"/>
    </source>
</evidence>
<dbReference type="InterPro" id="IPR007852">
    <property type="entry name" value="Cdc73/Parafibromin"/>
</dbReference>
<dbReference type="InterPro" id="IPR038103">
    <property type="entry name" value="CDC73_C_sf"/>
</dbReference>
<dbReference type="Proteomes" id="UP000664169">
    <property type="component" value="Unassembled WGS sequence"/>
</dbReference>
<protein>
    <recommendedName>
        <fullName evidence="6">Cell division control protein 73 C-terminal domain-containing protein</fullName>
    </recommendedName>
</protein>
<gene>
    <name evidence="7" type="ORF">GOMPHAMPRED_005964</name>
</gene>
<dbReference type="GO" id="GO:0006368">
    <property type="term" value="P:transcription elongation by RNA polymerase II"/>
    <property type="evidence" value="ECO:0007669"/>
    <property type="project" value="InterPro"/>
</dbReference>
<dbReference type="FunFam" id="3.40.50.11990:FF:000003">
    <property type="entry name" value="Pol II transcription elongation factor subunit Cdc73"/>
    <property type="match status" value="1"/>
</dbReference>
<evidence type="ECO:0000256" key="1">
    <source>
        <dbReference type="ARBA" id="ARBA00004123"/>
    </source>
</evidence>
<feature type="region of interest" description="Disordered" evidence="5">
    <location>
        <begin position="209"/>
        <end position="235"/>
    </location>
</feature>
<dbReference type="InterPro" id="IPR031336">
    <property type="entry name" value="CDC73_C"/>
</dbReference>
<evidence type="ECO:0000313" key="7">
    <source>
        <dbReference type="EMBL" id="CAF9931587.1"/>
    </source>
</evidence>
<dbReference type="OrthoDB" id="2186602at2759"/>
<evidence type="ECO:0000256" key="2">
    <source>
        <dbReference type="ARBA" id="ARBA00010427"/>
    </source>
</evidence>
<keyword evidence="3" id="KW-0804">Transcription</keyword>
<accession>A0A8H3FV16</accession>
<dbReference type="EMBL" id="CAJPDQ010000039">
    <property type="protein sequence ID" value="CAF9931587.1"/>
    <property type="molecule type" value="Genomic_DNA"/>
</dbReference>
<dbReference type="GO" id="GO:0016593">
    <property type="term" value="C:Cdc73/Paf1 complex"/>
    <property type="evidence" value="ECO:0007669"/>
    <property type="project" value="InterPro"/>
</dbReference>
<dbReference type="PANTHER" id="PTHR12466:SF8">
    <property type="entry name" value="PARAFIBROMIN"/>
    <property type="match status" value="1"/>
</dbReference>
<feature type="domain" description="Cell division control protein 73 C-terminal" evidence="6">
    <location>
        <begin position="240"/>
        <end position="399"/>
    </location>
</feature>
<proteinExistence type="inferred from homology"/>
<organism evidence="7 8">
    <name type="scientific">Gomphillus americanus</name>
    <dbReference type="NCBI Taxonomy" id="1940652"/>
    <lineage>
        <taxon>Eukaryota</taxon>
        <taxon>Fungi</taxon>
        <taxon>Dikarya</taxon>
        <taxon>Ascomycota</taxon>
        <taxon>Pezizomycotina</taxon>
        <taxon>Lecanoromycetes</taxon>
        <taxon>OSLEUM clade</taxon>
        <taxon>Ostropomycetidae</taxon>
        <taxon>Ostropales</taxon>
        <taxon>Graphidaceae</taxon>
        <taxon>Gomphilloideae</taxon>
        <taxon>Gomphillus</taxon>
    </lineage>
</organism>
<sequence length="415" mass="45305">MAAATGDPLLLLRQSITSSSRPILTIGEGSSNATEEMIEATHLTFTESTAASFPLSTPTRFISSDKPVDLRSVYLAWLHKDTPTEYISAAQVLNDTLGENTVQNLVFVERLDLITWLEGSSDDSEYIKPLVGAGAAAQSTGTLQTTSGAISSVPVGASRVAKSGNPILQAIYNNERKIADRNSVLRGIKPTDFSHVRKIAENYLKTARQAGKSGNTSANPAHPSNVALASHPKQGAKAKRADPIILLSPSVSSLLRMSNIKSFLGDGAYIPPDSSVASGETNMVHITRLIPSIDSSRTQRFIIVDSPDQFKPEYWTRVVAVFTTGQAWQFRSYKWQTPQELFSNVLGIYVGTRGEQIPDTVRSWGRGVAALQVDPYVDDKASRWRDREVVESVWSRIEDQMRRTGWTNNGPGVRA</sequence>
<dbReference type="Pfam" id="PF05179">
    <property type="entry name" value="CDC73_C"/>
    <property type="match status" value="1"/>
</dbReference>
<keyword evidence="8" id="KW-1185">Reference proteome</keyword>
<name>A0A8H3FV16_9LECA</name>
<dbReference type="Gene3D" id="3.40.50.11990">
    <property type="entry name" value="RNA polymerase II accessory factor, Cdc73 C-terminal domain"/>
    <property type="match status" value="1"/>
</dbReference>
<evidence type="ECO:0000313" key="8">
    <source>
        <dbReference type="Proteomes" id="UP000664169"/>
    </source>
</evidence>
<dbReference type="GO" id="GO:0032968">
    <property type="term" value="P:positive regulation of transcription elongation by RNA polymerase II"/>
    <property type="evidence" value="ECO:0007669"/>
    <property type="project" value="TreeGrafter"/>
</dbReference>
<evidence type="ECO:0000256" key="4">
    <source>
        <dbReference type="ARBA" id="ARBA00023242"/>
    </source>
</evidence>
<keyword evidence="4" id="KW-0539">Nucleus</keyword>
<dbReference type="AlphaFoldDB" id="A0A8H3FV16"/>
<dbReference type="PANTHER" id="PTHR12466">
    <property type="entry name" value="CDC73 DOMAIN PROTEIN"/>
    <property type="match status" value="1"/>
</dbReference>
<evidence type="ECO:0000256" key="3">
    <source>
        <dbReference type="ARBA" id="ARBA00023163"/>
    </source>
</evidence>